<dbReference type="EMBL" id="CAJOBG010000387">
    <property type="protein sequence ID" value="CAF3807186.1"/>
    <property type="molecule type" value="Genomic_DNA"/>
</dbReference>
<gene>
    <name evidence="4" type="ORF">OVN521_LOCUS4227</name>
    <name evidence="5" type="ORF">UXM345_LOCUS8121</name>
    <name evidence="2" type="ORF">WKI299_LOCUS8612</name>
    <name evidence="3" type="ORF">XDN619_LOCUS31948</name>
</gene>
<organism evidence="3 7">
    <name type="scientific">Rotaria magnacalcarata</name>
    <dbReference type="NCBI Taxonomy" id="392030"/>
    <lineage>
        <taxon>Eukaryota</taxon>
        <taxon>Metazoa</taxon>
        <taxon>Spiralia</taxon>
        <taxon>Gnathifera</taxon>
        <taxon>Rotifera</taxon>
        <taxon>Eurotatoria</taxon>
        <taxon>Bdelloidea</taxon>
        <taxon>Philodinida</taxon>
        <taxon>Philodinidae</taxon>
        <taxon>Rotaria</taxon>
    </lineage>
</organism>
<dbReference type="EMBL" id="CAJNRF010002783">
    <property type="protein sequence ID" value="CAF2042624.1"/>
    <property type="molecule type" value="Genomic_DNA"/>
</dbReference>
<dbReference type="EMBL" id="CAJNRG010015887">
    <property type="protein sequence ID" value="CAF2184742.1"/>
    <property type="molecule type" value="Genomic_DNA"/>
</dbReference>
<dbReference type="Proteomes" id="UP000663887">
    <property type="component" value="Unassembled WGS sequence"/>
</dbReference>
<proteinExistence type="predicted"/>
<keyword evidence="6" id="KW-1185">Reference proteome</keyword>
<name>A0A816Z563_9BILA</name>
<evidence type="ECO:0000313" key="6">
    <source>
        <dbReference type="Proteomes" id="UP000663866"/>
    </source>
</evidence>
<dbReference type="EMBL" id="CAJOBF010000700">
    <property type="protein sequence ID" value="CAF3856311.1"/>
    <property type="molecule type" value="Genomic_DNA"/>
</dbReference>
<dbReference type="PROSITE" id="PS50878">
    <property type="entry name" value="RT_POL"/>
    <property type="match status" value="1"/>
</dbReference>
<evidence type="ECO:0000259" key="1">
    <source>
        <dbReference type="PROSITE" id="PS50878"/>
    </source>
</evidence>
<feature type="domain" description="Reverse transcriptase" evidence="1">
    <location>
        <begin position="1"/>
        <end position="238"/>
    </location>
</feature>
<dbReference type="Pfam" id="PF00078">
    <property type="entry name" value="RVT_1"/>
    <property type="match status" value="1"/>
</dbReference>
<protein>
    <recommendedName>
        <fullName evidence="1">Reverse transcriptase domain-containing protein</fullName>
    </recommendedName>
</protein>
<evidence type="ECO:0000313" key="4">
    <source>
        <dbReference type="EMBL" id="CAF3807186.1"/>
    </source>
</evidence>
<dbReference type="Proteomes" id="UP000663842">
    <property type="component" value="Unassembled WGS sequence"/>
</dbReference>
<accession>A0A816Z563</accession>
<dbReference type="Proteomes" id="UP000663866">
    <property type="component" value="Unassembled WGS sequence"/>
</dbReference>
<evidence type="ECO:0000313" key="7">
    <source>
        <dbReference type="Proteomes" id="UP000663887"/>
    </source>
</evidence>
<dbReference type="InterPro" id="IPR000477">
    <property type="entry name" value="RT_dom"/>
</dbReference>
<sequence>MESYSNSSPCKKEPICHPVSTCPTSLLDVFLKVNEKFFLCRFSDILKRRGILPDTQSGFREDFRLQTRVLLFFEQVSSLMANSSPVATIFVDFKAAFDQLWFEGCIGKLKQLGIPKDYLRWIDTWLTGRRAYIEIAGKKSRWFNILKGCPQGSIFSPTLFITYHSDMGDFLGFCMSHFFADDLAAVLAGSIGMKFSSQCLDLERKLQLFFENLEFYSILTSQPINYAKTEGIWFARAIGPPKIDISAGENKIRWTNNLKYLGYWITPKLGFGTFTNKSMLKIRQRIGMINRIRIAGPTSPTLRKALFHSFVLPLFTWIFPLFPLFTDKQQQGLNHFYYTCWKTPKFCKI</sequence>
<evidence type="ECO:0000313" key="2">
    <source>
        <dbReference type="EMBL" id="CAF2042624.1"/>
    </source>
</evidence>
<comment type="caution">
    <text evidence="3">The sequence shown here is derived from an EMBL/GenBank/DDBJ whole genome shotgun (WGS) entry which is preliminary data.</text>
</comment>
<evidence type="ECO:0000313" key="5">
    <source>
        <dbReference type="EMBL" id="CAF3856311.1"/>
    </source>
</evidence>
<reference evidence="3" key="1">
    <citation type="submission" date="2021-02" db="EMBL/GenBank/DDBJ databases">
        <authorList>
            <person name="Nowell W R."/>
        </authorList>
    </citation>
    <scope>NUCLEOTIDE SEQUENCE</scope>
</reference>
<dbReference type="AlphaFoldDB" id="A0A816Z563"/>
<evidence type="ECO:0000313" key="3">
    <source>
        <dbReference type="EMBL" id="CAF2184742.1"/>
    </source>
</evidence>
<dbReference type="PANTHER" id="PTHR19446">
    <property type="entry name" value="REVERSE TRANSCRIPTASES"/>
    <property type="match status" value="1"/>
</dbReference>
<dbReference type="Proteomes" id="UP000663856">
    <property type="component" value="Unassembled WGS sequence"/>
</dbReference>